<organism evidence="2 3">
    <name type="scientific">Komagataella phaffii (strain GS115 / ATCC 20864)</name>
    <name type="common">Yeast</name>
    <name type="synonym">Pichia pastoris</name>
    <dbReference type="NCBI Taxonomy" id="644223"/>
    <lineage>
        <taxon>Eukaryota</taxon>
        <taxon>Fungi</taxon>
        <taxon>Dikarya</taxon>
        <taxon>Ascomycota</taxon>
        <taxon>Saccharomycotina</taxon>
        <taxon>Pichiomycetes</taxon>
        <taxon>Pichiales</taxon>
        <taxon>Pichiaceae</taxon>
        <taxon>Komagataella</taxon>
    </lineage>
</organism>
<dbReference type="GO" id="GO:0016651">
    <property type="term" value="F:oxidoreductase activity, acting on NAD(P)H"/>
    <property type="evidence" value="ECO:0007669"/>
    <property type="project" value="InterPro"/>
</dbReference>
<dbReference type="InParanoid" id="C4R8U5"/>
<sequence length="378" mass="41222">MSSIPPKHKAVVIAGTPGGAYPLYEVQEIPTITDLKDYQLLVKQKALAANPTDWKHAVFDWSKRGVVVGADSAGIVLKVGPKVEGFGVGDHVSSFGYGGFIPHPTDGLFQEYAVVDSRWSINYGQTLKSRLEESRIPSGKVDSFENAATITLGLITIGNSFHHHLGLRESNPDNSSKYILILGGATATGYLAIQVARKIYGLNVVATASPKNFGKLQAIGVEKVFDYHDDEVFTQIKQYAGENLIYAYQTTGEVDLTRGAHYALADHSQAYLNTIQIIYPENLAEAGVELKRNVKLSATLAYTTLGEDQHFPNHDFKAQPGEEQSHQEFWAYAPKYITNGDILAIEARVLGNGLDLAEEAGRLGKEGQLSAEKAVFRV</sequence>
<feature type="domain" description="Alcohol dehydrogenase-like N-terminal" evidence="1">
    <location>
        <begin position="37"/>
        <end position="120"/>
    </location>
</feature>
<dbReference type="RefSeq" id="XP_002494199.1">
    <property type="nucleotide sequence ID" value="XM_002494154.1"/>
</dbReference>
<dbReference type="PANTHER" id="PTHR45348">
    <property type="entry name" value="HYPOTHETICAL OXIDOREDUCTASE (EUROFUNG)"/>
    <property type="match status" value="1"/>
</dbReference>
<dbReference type="SUPFAM" id="SSF50129">
    <property type="entry name" value="GroES-like"/>
    <property type="match status" value="1"/>
</dbReference>
<dbReference type="KEGG" id="ppa:PAS_chr4_0757"/>
<dbReference type="OMA" id="RICGVTH"/>
<dbReference type="FunCoup" id="C4R8U5">
    <property type="interactions" value="219"/>
</dbReference>
<proteinExistence type="predicted"/>
<dbReference type="InterPro" id="IPR011032">
    <property type="entry name" value="GroES-like_sf"/>
</dbReference>
<dbReference type="HOGENOM" id="CLU_026673_16_1_1"/>
<dbReference type="eggNOG" id="KOG1198">
    <property type="taxonomic scope" value="Eukaryota"/>
</dbReference>
<dbReference type="InterPro" id="IPR013154">
    <property type="entry name" value="ADH-like_N"/>
</dbReference>
<dbReference type="AlphaFoldDB" id="C4R8U5"/>
<dbReference type="SUPFAM" id="SSF51735">
    <property type="entry name" value="NAD(P)-binding Rossmann-fold domains"/>
    <property type="match status" value="1"/>
</dbReference>
<dbReference type="OrthoDB" id="9992527at2759"/>
<gene>
    <name evidence="2" type="ordered locus">PAS_chr4_0757</name>
</gene>
<dbReference type="Proteomes" id="UP000000314">
    <property type="component" value="Chromosome 4"/>
</dbReference>
<evidence type="ECO:0000313" key="3">
    <source>
        <dbReference type="Proteomes" id="UP000000314"/>
    </source>
</evidence>
<dbReference type="InterPro" id="IPR036291">
    <property type="entry name" value="NAD(P)-bd_dom_sf"/>
</dbReference>
<accession>C4R8U5</accession>
<dbReference type="Pfam" id="PF08240">
    <property type="entry name" value="ADH_N"/>
    <property type="match status" value="1"/>
</dbReference>
<dbReference type="InterPro" id="IPR047122">
    <property type="entry name" value="Trans-enoyl_RdTase-like"/>
</dbReference>
<dbReference type="PANTHER" id="PTHR45348:SF2">
    <property type="entry name" value="ZINC-TYPE ALCOHOL DEHYDROGENASE-LIKE PROTEIN C2E1P3.01"/>
    <property type="match status" value="1"/>
</dbReference>
<dbReference type="EMBL" id="FN392322">
    <property type="protein sequence ID" value="CAY72020.1"/>
    <property type="molecule type" value="Genomic_DNA"/>
</dbReference>
<protein>
    <recommendedName>
        <fullName evidence="1">Alcohol dehydrogenase-like N-terminal domain-containing protein</fullName>
    </recommendedName>
</protein>
<dbReference type="CDD" id="cd08249">
    <property type="entry name" value="enoyl_reductase_like"/>
    <property type="match status" value="1"/>
</dbReference>
<name>C4R8U5_KOMPG</name>
<keyword evidence="3" id="KW-1185">Reference proteome</keyword>
<reference evidence="2 3" key="1">
    <citation type="journal article" date="2009" name="Nat. Biotechnol.">
        <title>Genome sequence of the recombinant protein production host Pichia pastoris.</title>
        <authorList>
            <person name="De Schutter K."/>
            <person name="Lin Y.C."/>
            <person name="Tiels P."/>
            <person name="Van Hecke A."/>
            <person name="Glinka S."/>
            <person name="Weber-Lehmann J."/>
            <person name="Rouze P."/>
            <person name="Van de Peer Y."/>
            <person name="Callewaert N."/>
        </authorList>
    </citation>
    <scope>NUCLEOTIDE SEQUENCE [LARGE SCALE GENOMIC DNA]</scope>
    <source>
        <strain evidence="3">GS115 / ATCC 20864</strain>
    </source>
</reference>
<dbReference type="GeneID" id="8200650"/>
<evidence type="ECO:0000259" key="1">
    <source>
        <dbReference type="Pfam" id="PF08240"/>
    </source>
</evidence>
<evidence type="ECO:0000313" key="2">
    <source>
        <dbReference type="EMBL" id="CAY72020.1"/>
    </source>
</evidence>
<dbReference type="Gene3D" id="3.90.180.10">
    <property type="entry name" value="Medium-chain alcohol dehydrogenases, catalytic domain"/>
    <property type="match status" value="1"/>
</dbReference>
<dbReference type="Gene3D" id="3.40.50.720">
    <property type="entry name" value="NAD(P)-binding Rossmann-like Domain"/>
    <property type="match status" value="1"/>
</dbReference>